<dbReference type="EMBL" id="JBHSDS010000003">
    <property type="protein sequence ID" value="MFC4356970.1"/>
    <property type="molecule type" value="Genomic_DNA"/>
</dbReference>
<protein>
    <submittedName>
        <fullName evidence="1">Uncharacterized protein</fullName>
    </submittedName>
</protein>
<organism evidence="1 2">
    <name type="scientific">Halobium salinum</name>
    <dbReference type="NCBI Taxonomy" id="1364940"/>
    <lineage>
        <taxon>Archaea</taxon>
        <taxon>Methanobacteriati</taxon>
        <taxon>Methanobacteriota</taxon>
        <taxon>Stenosarchaea group</taxon>
        <taxon>Halobacteria</taxon>
        <taxon>Halobacteriales</taxon>
        <taxon>Haloferacaceae</taxon>
        <taxon>Halobium</taxon>
    </lineage>
</organism>
<accession>A0ABD5P7Y7</accession>
<evidence type="ECO:0000313" key="2">
    <source>
        <dbReference type="Proteomes" id="UP001595921"/>
    </source>
</evidence>
<name>A0ABD5P7Y7_9EURY</name>
<dbReference type="AlphaFoldDB" id="A0ABD5P7Y7"/>
<gene>
    <name evidence="1" type="ORF">ACFO0N_03295</name>
</gene>
<sequence length="86" mass="8922">MEYLPLGEVSDLEPVEGVDALFVAEADEGGESVLVGLYGAVGEFSFSGVDEPVFGFLRTDGFELGIVLPGGGRWWDDVGGEGAVAP</sequence>
<proteinExistence type="predicted"/>
<dbReference type="Proteomes" id="UP001595921">
    <property type="component" value="Unassembled WGS sequence"/>
</dbReference>
<reference evidence="1 2" key="1">
    <citation type="journal article" date="2019" name="Int. J. Syst. Evol. Microbiol.">
        <title>The Global Catalogue of Microorganisms (GCM) 10K type strain sequencing project: providing services to taxonomists for standard genome sequencing and annotation.</title>
        <authorList>
            <consortium name="The Broad Institute Genomics Platform"/>
            <consortium name="The Broad Institute Genome Sequencing Center for Infectious Disease"/>
            <person name="Wu L."/>
            <person name="Ma J."/>
        </authorList>
    </citation>
    <scope>NUCLEOTIDE SEQUENCE [LARGE SCALE GENOMIC DNA]</scope>
    <source>
        <strain evidence="1 2">CGMCC 1.12553</strain>
    </source>
</reference>
<dbReference type="RefSeq" id="WP_267621865.1">
    <property type="nucleotide sequence ID" value="NZ_JAODIW010000006.1"/>
</dbReference>
<evidence type="ECO:0000313" key="1">
    <source>
        <dbReference type="EMBL" id="MFC4356970.1"/>
    </source>
</evidence>
<keyword evidence="2" id="KW-1185">Reference proteome</keyword>
<comment type="caution">
    <text evidence="1">The sequence shown here is derived from an EMBL/GenBank/DDBJ whole genome shotgun (WGS) entry which is preliminary data.</text>
</comment>